<protein>
    <submittedName>
        <fullName evidence="2">Uncharacterized protein</fullName>
    </submittedName>
</protein>
<accession>A0A5D2D2D2</accession>
<feature type="non-terminal residue" evidence="2">
    <location>
        <position position="70"/>
    </location>
</feature>
<gene>
    <name evidence="2" type="ORF">ES288_D03G000100v1</name>
</gene>
<proteinExistence type="predicted"/>
<evidence type="ECO:0000313" key="2">
    <source>
        <dbReference type="EMBL" id="TYG75070.1"/>
    </source>
</evidence>
<keyword evidence="3" id="KW-1185">Reference proteome</keyword>
<keyword evidence="1" id="KW-0812">Transmembrane</keyword>
<name>A0A5D2D2D2_GOSDA</name>
<sequence length="70" mass="8326">MLHSIHSLFLFCFHYSLFLPSRTSWILFWSLFILKNSKTHYTVIFSAVSVFGIFGFPCVRYESLLQHCLF</sequence>
<evidence type="ECO:0000313" key="3">
    <source>
        <dbReference type="Proteomes" id="UP000323506"/>
    </source>
</evidence>
<feature type="transmembrane region" description="Helical" evidence="1">
    <location>
        <begin position="39"/>
        <end position="59"/>
    </location>
</feature>
<keyword evidence="1" id="KW-1133">Transmembrane helix</keyword>
<dbReference type="EMBL" id="CM017703">
    <property type="protein sequence ID" value="TYG75070.1"/>
    <property type="molecule type" value="Genomic_DNA"/>
</dbReference>
<keyword evidence="1" id="KW-0472">Membrane</keyword>
<reference evidence="2 3" key="1">
    <citation type="submission" date="2019-06" db="EMBL/GenBank/DDBJ databases">
        <title>WGS assembly of Gossypium darwinii.</title>
        <authorList>
            <person name="Chen Z.J."/>
            <person name="Sreedasyam A."/>
            <person name="Ando A."/>
            <person name="Song Q."/>
            <person name="De L."/>
            <person name="Hulse-Kemp A."/>
            <person name="Ding M."/>
            <person name="Ye W."/>
            <person name="Kirkbride R."/>
            <person name="Jenkins J."/>
            <person name="Plott C."/>
            <person name="Lovell J."/>
            <person name="Lin Y.-M."/>
            <person name="Vaughn R."/>
            <person name="Liu B."/>
            <person name="Li W."/>
            <person name="Simpson S."/>
            <person name="Scheffler B."/>
            <person name="Saski C."/>
            <person name="Grover C."/>
            <person name="Hu G."/>
            <person name="Conover J."/>
            <person name="Carlson J."/>
            <person name="Shu S."/>
            <person name="Boston L."/>
            <person name="Williams M."/>
            <person name="Peterson D."/>
            <person name="Mcgee K."/>
            <person name="Jones D."/>
            <person name="Wendel J."/>
            <person name="Stelly D."/>
            <person name="Grimwood J."/>
            <person name="Schmutz J."/>
        </authorList>
    </citation>
    <scope>NUCLEOTIDE SEQUENCE [LARGE SCALE GENOMIC DNA]</scope>
    <source>
        <strain evidence="2">1808015.09</strain>
    </source>
</reference>
<evidence type="ECO:0000256" key="1">
    <source>
        <dbReference type="SAM" id="Phobius"/>
    </source>
</evidence>
<dbReference type="Proteomes" id="UP000323506">
    <property type="component" value="Chromosome D03"/>
</dbReference>
<organism evidence="2 3">
    <name type="scientific">Gossypium darwinii</name>
    <name type="common">Darwin's cotton</name>
    <name type="synonym">Gossypium barbadense var. darwinii</name>
    <dbReference type="NCBI Taxonomy" id="34276"/>
    <lineage>
        <taxon>Eukaryota</taxon>
        <taxon>Viridiplantae</taxon>
        <taxon>Streptophyta</taxon>
        <taxon>Embryophyta</taxon>
        <taxon>Tracheophyta</taxon>
        <taxon>Spermatophyta</taxon>
        <taxon>Magnoliopsida</taxon>
        <taxon>eudicotyledons</taxon>
        <taxon>Gunneridae</taxon>
        <taxon>Pentapetalae</taxon>
        <taxon>rosids</taxon>
        <taxon>malvids</taxon>
        <taxon>Malvales</taxon>
        <taxon>Malvaceae</taxon>
        <taxon>Malvoideae</taxon>
        <taxon>Gossypium</taxon>
    </lineage>
</organism>
<dbReference type="AlphaFoldDB" id="A0A5D2D2D2"/>